<proteinExistence type="predicted"/>
<evidence type="ECO:0008006" key="3">
    <source>
        <dbReference type="Google" id="ProtNLM"/>
    </source>
</evidence>
<organism evidence="1 2">
    <name type="scientific">Leifsonia soli</name>
    <dbReference type="NCBI Taxonomy" id="582665"/>
    <lineage>
        <taxon>Bacteria</taxon>
        <taxon>Bacillati</taxon>
        <taxon>Actinomycetota</taxon>
        <taxon>Actinomycetes</taxon>
        <taxon>Micrococcales</taxon>
        <taxon>Microbacteriaceae</taxon>
        <taxon>Leifsonia</taxon>
    </lineage>
</organism>
<keyword evidence="2" id="KW-1185">Reference proteome</keyword>
<name>A0A852T3H0_9MICO</name>
<dbReference type="RefSeq" id="WP_179457801.1">
    <property type="nucleotide sequence ID" value="NZ_BAAAPX010000001.1"/>
</dbReference>
<gene>
    <name evidence="1" type="ORF">BJ963_003568</name>
</gene>
<dbReference type="AlphaFoldDB" id="A0A852T3H0"/>
<reference evidence="1 2" key="1">
    <citation type="submission" date="2020-07" db="EMBL/GenBank/DDBJ databases">
        <title>Sequencing the genomes of 1000 actinobacteria strains.</title>
        <authorList>
            <person name="Klenk H.-P."/>
        </authorList>
    </citation>
    <scope>NUCLEOTIDE SEQUENCE [LARGE SCALE GENOMIC DNA]</scope>
    <source>
        <strain evidence="1 2">DSM 23871</strain>
    </source>
</reference>
<dbReference type="Proteomes" id="UP000589620">
    <property type="component" value="Unassembled WGS sequence"/>
</dbReference>
<evidence type="ECO:0000313" key="1">
    <source>
        <dbReference type="EMBL" id="NYD76049.1"/>
    </source>
</evidence>
<evidence type="ECO:0000313" key="2">
    <source>
        <dbReference type="Proteomes" id="UP000589620"/>
    </source>
</evidence>
<accession>A0A852T3H0</accession>
<protein>
    <recommendedName>
        <fullName evidence="3">Tetratricopeptide repeat protein</fullName>
    </recommendedName>
</protein>
<dbReference type="EMBL" id="JACCBJ010000001">
    <property type="protein sequence ID" value="NYD76049.1"/>
    <property type="molecule type" value="Genomic_DNA"/>
</dbReference>
<sequence>MPLELLATYVGRFSFNTGNLPDAIKAYKHAVGLGNSEATPLLAISYAANGENVKAVEQWDQLSNEPRHLCSVRMLALQRPIPELGFEEQQRDRLRSNPVRHPMLRVEAIGAFHLVDDVNLLSYISAVMMHTTVHEGGDACRN</sequence>
<comment type="caution">
    <text evidence="1">The sequence shown here is derived from an EMBL/GenBank/DDBJ whole genome shotgun (WGS) entry which is preliminary data.</text>
</comment>